<evidence type="ECO:0000313" key="4">
    <source>
        <dbReference type="Proteomes" id="UP000325030"/>
    </source>
</evidence>
<gene>
    <name evidence="1" type="ORF">IC006_1235</name>
    <name evidence="2" type="ORF">IC007_1210</name>
</gene>
<dbReference type="RefSeq" id="WP_149528464.1">
    <property type="nucleotide sequence ID" value="NZ_AP018929.1"/>
</dbReference>
<accession>A0A510E2H3</accession>
<dbReference type="GeneID" id="41717555"/>
<dbReference type="EMBL" id="AP018930">
    <property type="protein sequence ID" value="BBG26692.1"/>
    <property type="molecule type" value="Genomic_DNA"/>
</dbReference>
<evidence type="ECO:0000313" key="2">
    <source>
        <dbReference type="EMBL" id="BBG26692.1"/>
    </source>
</evidence>
<dbReference type="Proteomes" id="UP000322983">
    <property type="component" value="Chromosome"/>
</dbReference>
<dbReference type="STRING" id="1294262.GCA_001316085_01194"/>
<dbReference type="OrthoDB" id="43181at2157"/>
<protein>
    <submittedName>
        <fullName evidence="1">Uncharacterized protein</fullName>
    </submittedName>
</protein>
<accession>A0A510DUT9</accession>
<sequence>MTKLYSQEVSTETSCKTVEKWLMDKTNVVSNLPYLVGLKGDDVTLRFNRMGIFSYKETFSTEIGLIGKDFIEYKLKAKSSLLELMFSLNQTPKECNIKVMLKYVGEKEWIVSKALPTIGNEVAKTVGEQVKEERPMETGLDFGNLDLGKISDVSKILLKSKLEKTENIDAEPNLAVFLENMYSEVSKYPVVYISGLGEGMSFRVLMINGEFKEVYINDGSSEKRDETMLNNLKGNFKVNVYVYLAGASKKRVEEKEN</sequence>
<keyword evidence="3" id="KW-1185">Reference proteome</keyword>
<evidence type="ECO:0000313" key="3">
    <source>
        <dbReference type="Proteomes" id="UP000322983"/>
    </source>
</evidence>
<dbReference type="Proteomes" id="UP000325030">
    <property type="component" value="Chromosome"/>
</dbReference>
<organism evidence="1 3">
    <name type="scientific">Sulfuracidifex tepidarius</name>
    <dbReference type="NCBI Taxonomy" id="1294262"/>
    <lineage>
        <taxon>Archaea</taxon>
        <taxon>Thermoproteota</taxon>
        <taxon>Thermoprotei</taxon>
        <taxon>Sulfolobales</taxon>
        <taxon>Sulfolobaceae</taxon>
        <taxon>Sulfuracidifex</taxon>
    </lineage>
</organism>
<dbReference type="EMBL" id="AP018929">
    <property type="protein sequence ID" value="BBG23937.1"/>
    <property type="molecule type" value="Genomic_DNA"/>
</dbReference>
<dbReference type="AlphaFoldDB" id="A0A510DUT9"/>
<dbReference type="KEGG" id="step:IC006_1235"/>
<reference evidence="4" key="1">
    <citation type="submission" date="2018-09" db="EMBL/GenBank/DDBJ databases">
        <title>Complete Genome Sequencing of Sulfolobus sp. JCM 16834.</title>
        <authorList>
            <person name="Kato S."/>
            <person name="Itoh T."/>
            <person name="Ohkuma M."/>
        </authorList>
    </citation>
    <scope>NUCLEOTIDE SEQUENCE [LARGE SCALE GENOMIC DNA]</scope>
    <source>
        <strain evidence="4">IC-007</strain>
    </source>
</reference>
<reference evidence="1 3" key="2">
    <citation type="journal article" date="2020" name="Int. J. Syst. Evol. Microbiol.">
        <title>Sulfuracidifex tepidarius gen. nov., sp. nov. and transfer of Sulfolobus metallicus Huber and Stetter 1992 to the genus Sulfuracidifex as Sulfuracidifex metallicus comb. nov.</title>
        <authorList>
            <person name="Itoh T."/>
            <person name="Miura T."/>
            <person name="Sakai H.D."/>
            <person name="Kato S."/>
            <person name="Ohkuma M."/>
            <person name="Takashina T."/>
        </authorList>
    </citation>
    <scope>NUCLEOTIDE SEQUENCE [LARGE SCALE GENOMIC DNA]</scope>
    <source>
        <strain evidence="1 3">IC-006</strain>
        <strain evidence="2">IC-007</strain>
    </source>
</reference>
<evidence type="ECO:0000313" key="1">
    <source>
        <dbReference type="EMBL" id="BBG23937.1"/>
    </source>
</evidence>
<name>A0A510DUT9_9CREN</name>
<proteinExistence type="predicted"/>